<dbReference type="GO" id="GO:0060090">
    <property type="term" value="F:molecular adaptor activity"/>
    <property type="evidence" value="ECO:0007669"/>
    <property type="project" value="TreeGrafter"/>
</dbReference>
<comment type="caution">
    <text evidence="2">The sequence shown here is derived from an EMBL/GenBank/DDBJ whole genome shotgun (WGS) entry which is preliminary data.</text>
</comment>
<evidence type="ECO:0000313" key="2">
    <source>
        <dbReference type="EMBL" id="CAF1688851.1"/>
    </source>
</evidence>
<accession>A0A816HNR5</accession>
<dbReference type="GO" id="GO:0000288">
    <property type="term" value="P:nuclear-transcribed mRNA catabolic process, deadenylation-dependent decay"/>
    <property type="evidence" value="ECO:0007669"/>
    <property type="project" value="TreeGrafter"/>
</dbReference>
<dbReference type="InterPro" id="IPR055454">
    <property type="entry name" value="CNOT1-like_NOT1_connector"/>
</dbReference>
<name>A0A816HNR5_ADIRI</name>
<evidence type="ECO:0000259" key="1">
    <source>
        <dbReference type="Pfam" id="PF25097"/>
    </source>
</evidence>
<dbReference type="AlphaFoldDB" id="A0A816HNR5"/>
<feature type="domain" description="CCR4-NOT transcription complex subunit 1-like NOT1 connector" evidence="1">
    <location>
        <begin position="9"/>
        <end position="197"/>
    </location>
</feature>
<feature type="non-terminal residue" evidence="2">
    <location>
        <position position="224"/>
    </location>
</feature>
<dbReference type="EMBL" id="CAJNOR010018678">
    <property type="protein sequence ID" value="CAF1688851.1"/>
    <property type="molecule type" value="Genomic_DNA"/>
</dbReference>
<sequence length="224" mass="25465">TIQSQHNGLFTTALQRLLETVNALRTTLQNQTSANGPQVALTSLLNVILYNFLEHYTIQSQIQDNENFERFKTIHMNVLKLLIEIRLHLAVINKQLTKSWLECSNDIKFNIFAVHHLIRTRLLDVRQIDMHISQLIDAGNNSALHFAVNFLRNCVIEQPCCSDSDIASTLDSLHRISLIGKQPAEAVRDLLEIIRLNYTSLNDINENKVDKLAILSLSVINNGM</sequence>
<reference evidence="2" key="1">
    <citation type="submission" date="2021-02" db="EMBL/GenBank/DDBJ databases">
        <authorList>
            <person name="Nowell W R."/>
        </authorList>
    </citation>
    <scope>NUCLEOTIDE SEQUENCE</scope>
</reference>
<dbReference type="InterPro" id="IPR040398">
    <property type="entry name" value="Not1"/>
</dbReference>
<proteinExistence type="predicted"/>
<organism evidence="2 3">
    <name type="scientific">Adineta ricciae</name>
    <name type="common">Rotifer</name>
    <dbReference type="NCBI Taxonomy" id="249248"/>
    <lineage>
        <taxon>Eukaryota</taxon>
        <taxon>Metazoa</taxon>
        <taxon>Spiralia</taxon>
        <taxon>Gnathifera</taxon>
        <taxon>Rotifera</taxon>
        <taxon>Eurotatoria</taxon>
        <taxon>Bdelloidea</taxon>
        <taxon>Adinetida</taxon>
        <taxon>Adinetidae</taxon>
        <taxon>Adineta</taxon>
    </lineage>
</organism>
<dbReference type="GO" id="GO:0017148">
    <property type="term" value="P:negative regulation of translation"/>
    <property type="evidence" value="ECO:0007669"/>
    <property type="project" value="InterPro"/>
</dbReference>
<dbReference type="Proteomes" id="UP000663828">
    <property type="component" value="Unassembled WGS sequence"/>
</dbReference>
<dbReference type="PANTHER" id="PTHR13162:SF8">
    <property type="entry name" value="CCR4-NOT TRANSCRIPTION COMPLEX SUBUNIT 1"/>
    <property type="match status" value="1"/>
</dbReference>
<gene>
    <name evidence="2" type="ORF">XAT740_LOCUS63038</name>
</gene>
<feature type="non-terminal residue" evidence="2">
    <location>
        <position position="1"/>
    </location>
</feature>
<dbReference type="CDD" id="cd20710">
    <property type="entry name" value="NOT1_connector"/>
    <property type="match status" value="1"/>
</dbReference>
<keyword evidence="3" id="KW-1185">Reference proteome</keyword>
<dbReference type="GO" id="GO:0000932">
    <property type="term" value="C:P-body"/>
    <property type="evidence" value="ECO:0007669"/>
    <property type="project" value="TreeGrafter"/>
</dbReference>
<dbReference type="GO" id="GO:0030015">
    <property type="term" value="C:CCR4-NOT core complex"/>
    <property type="evidence" value="ECO:0007669"/>
    <property type="project" value="InterPro"/>
</dbReference>
<protein>
    <recommendedName>
        <fullName evidence="1">CCR4-NOT transcription complex subunit 1-like NOT1 connector domain-containing protein</fullName>
    </recommendedName>
</protein>
<evidence type="ECO:0000313" key="3">
    <source>
        <dbReference type="Proteomes" id="UP000663828"/>
    </source>
</evidence>
<dbReference type="Pfam" id="PF25097">
    <property type="entry name" value="ARM_Cnot1"/>
    <property type="match status" value="1"/>
</dbReference>
<dbReference type="PANTHER" id="PTHR13162">
    <property type="entry name" value="CCR4-NOT TRANSCRIPTION COMPLEX"/>
    <property type="match status" value="1"/>
</dbReference>